<dbReference type="EMBL" id="PVWQ01000012">
    <property type="protein sequence ID" value="RDW67137.1"/>
    <property type="molecule type" value="Genomic_DNA"/>
</dbReference>
<dbReference type="InterPro" id="IPR050534">
    <property type="entry name" value="Coronavir_polyprotein_1ab"/>
</dbReference>
<dbReference type="GeneID" id="38119373"/>
<dbReference type="GO" id="GO:0043139">
    <property type="term" value="F:5'-3' DNA helicase activity"/>
    <property type="evidence" value="ECO:0007669"/>
    <property type="project" value="TreeGrafter"/>
</dbReference>
<dbReference type="RefSeq" id="XP_026600105.1">
    <property type="nucleotide sequence ID" value="XM_026751019.1"/>
</dbReference>
<keyword evidence="3" id="KW-0347">Helicase</keyword>
<feature type="compositionally biased region" description="Basic and acidic residues" evidence="5">
    <location>
        <begin position="418"/>
        <end position="435"/>
    </location>
</feature>
<evidence type="ECO:0000256" key="4">
    <source>
        <dbReference type="ARBA" id="ARBA00022840"/>
    </source>
</evidence>
<dbReference type="PANTHER" id="PTHR43788">
    <property type="entry name" value="DNA2/NAM7 HELICASE FAMILY MEMBER"/>
    <property type="match status" value="1"/>
</dbReference>
<evidence type="ECO:0000256" key="2">
    <source>
        <dbReference type="ARBA" id="ARBA00022801"/>
    </source>
</evidence>
<evidence type="ECO:0000256" key="5">
    <source>
        <dbReference type="SAM" id="MobiDB-lite"/>
    </source>
</evidence>
<dbReference type="InterPro" id="IPR027417">
    <property type="entry name" value="P-loop_NTPase"/>
</dbReference>
<dbReference type="Gene3D" id="3.40.50.300">
    <property type="entry name" value="P-loop containing nucleotide triphosphate hydrolases"/>
    <property type="match status" value="1"/>
</dbReference>
<keyword evidence="1" id="KW-0547">Nucleotide-binding</keyword>
<feature type="domain" description="DNA2/NAM7 helicase-like C-terminal" evidence="6">
    <location>
        <begin position="125"/>
        <end position="340"/>
    </location>
</feature>
<evidence type="ECO:0000259" key="6">
    <source>
        <dbReference type="Pfam" id="PF13087"/>
    </source>
</evidence>
<protein>
    <recommendedName>
        <fullName evidence="6">DNA2/NAM7 helicase-like C-terminal domain-containing protein</fullName>
    </recommendedName>
</protein>
<name>A0A3D8QZD7_9EURO</name>
<dbReference type="Proteomes" id="UP000256690">
    <property type="component" value="Unassembled WGS sequence"/>
</dbReference>
<evidence type="ECO:0000256" key="1">
    <source>
        <dbReference type="ARBA" id="ARBA00022741"/>
    </source>
</evidence>
<dbReference type="GO" id="GO:0005524">
    <property type="term" value="F:ATP binding"/>
    <property type="evidence" value="ECO:0007669"/>
    <property type="project" value="UniProtKB-KW"/>
</dbReference>
<dbReference type="Pfam" id="PF13087">
    <property type="entry name" value="AAA_12"/>
    <property type="match status" value="1"/>
</dbReference>
<evidence type="ECO:0000313" key="7">
    <source>
        <dbReference type="EMBL" id="RDW67137.1"/>
    </source>
</evidence>
<dbReference type="SUPFAM" id="SSF52540">
    <property type="entry name" value="P-loop containing nucleoside triphosphate hydrolases"/>
    <property type="match status" value="1"/>
</dbReference>
<dbReference type="AlphaFoldDB" id="A0A3D8QZD7"/>
<reference evidence="7 8" key="1">
    <citation type="journal article" date="2018" name="IMA Fungus">
        <title>IMA Genome-F 9: Draft genome sequence of Annulohypoxylon stygium, Aspergillus mulundensis, Berkeleyomyces basicola (syn. Thielaviopsis basicola), Ceratocystis smalleyi, two Cercospora beticola strains, Coleophoma cylindrospora, Fusarium fracticaudum, Phialophora cf. hyalina, and Morchella septimelata.</title>
        <authorList>
            <person name="Wingfield B.D."/>
            <person name="Bills G.F."/>
            <person name="Dong Y."/>
            <person name="Huang W."/>
            <person name="Nel W.J."/>
            <person name="Swalarsk-Parry B.S."/>
            <person name="Vaghefi N."/>
            <person name="Wilken P.M."/>
            <person name="An Z."/>
            <person name="de Beer Z.W."/>
            <person name="De Vos L."/>
            <person name="Chen L."/>
            <person name="Duong T.A."/>
            <person name="Gao Y."/>
            <person name="Hammerbacher A."/>
            <person name="Kikkert J.R."/>
            <person name="Li Y."/>
            <person name="Li H."/>
            <person name="Li K."/>
            <person name="Li Q."/>
            <person name="Liu X."/>
            <person name="Ma X."/>
            <person name="Naidoo K."/>
            <person name="Pethybridge S.J."/>
            <person name="Sun J."/>
            <person name="Steenkamp E.T."/>
            <person name="van der Nest M.A."/>
            <person name="van Wyk S."/>
            <person name="Wingfield M.J."/>
            <person name="Xiong C."/>
            <person name="Yue Q."/>
            <person name="Zhang X."/>
        </authorList>
    </citation>
    <scope>NUCLEOTIDE SEQUENCE [LARGE SCALE GENOMIC DNA]</scope>
    <source>
        <strain evidence="7 8">DSM 5745</strain>
    </source>
</reference>
<dbReference type="GO" id="GO:0016787">
    <property type="term" value="F:hydrolase activity"/>
    <property type="evidence" value="ECO:0007669"/>
    <property type="project" value="UniProtKB-KW"/>
</dbReference>
<feature type="compositionally biased region" description="Polar residues" evidence="5">
    <location>
        <begin position="368"/>
        <end position="384"/>
    </location>
</feature>
<sequence length="435" mass="48833">MGNLPSDDQRDLSSGKIKLDEVESWKRKEVDWFEELRKAMKKMKTTFFSERENDDKSLALIAFREAGYCLVVSQSRALISTNNNLASTICSRHFAQKTKGVLLIRDEDPKELEHEPGWNEFSPQLETSFASRMVSAHHPVQVLGQQRRCRPIFTEFPKLRTYGDKMHSHLSTLGISVNPSWEKMVRDEFDATPELDTGCFVLSIKNSSCEVDDASKSKFNAANMRAIVTLCVRKYEAGGYRGNEMRIITMYAAQRDLYKRAFFEVRHRLPEAAVPAIEILPEGVIPSIETADSMQGREGKCVIVDYVISAAKTAKDLGFVNDDNRCNVAHTRMNEVMVVVVPSQVGDNAVKIAFLEEHIDDDADSIENNDTAAENTGATGNWTSDDADANKDAATGNGNSTQEEPKIDDSESMWGPEPDARKSDEKKREEEKSEE</sequence>
<dbReference type="PANTHER" id="PTHR43788:SF8">
    <property type="entry name" value="DNA-BINDING PROTEIN SMUBP-2"/>
    <property type="match status" value="1"/>
</dbReference>
<gene>
    <name evidence="7" type="ORF">DSM5745_09003</name>
</gene>
<comment type="caution">
    <text evidence="7">The sequence shown here is derived from an EMBL/GenBank/DDBJ whole genome shotgun (WGS) entry which is preliminary data.</text>
</comment>
<keyword evidence="8" id="KW-1185">Reference proteome</keyword>
<dbReference type="InterPro" id="IPR041679">
    <property type="entry name" value="DNA2/NAM7-like_C"/>
</dbReference>
<evidence type="ECO:0000256" key="3">
    <source>
        <dbReference type="ARBA" id="ARBA00022806"/>
    </source>
</evidence>
<keyword evidence="2" id="KW-0378">Hydrolase</keyword>
<proteinExistence type="predicted"/>
<keyword evidence="4" id="KW-0067">ATP-binding</keyword>
<evidence type="ECO:0000313" key="8">
    <source>
        <dbReference type="Proteomes" id="UP000256690"/>
    </source>
</evidence>
<dbReference type="OrthoDB" id="4510589at2759"/>
<feature type="region of interest" description="Disordered" evidence="5">
    <location>
        <begin position="366"/>
        <end position="435"/>
    </location>
</feature>
<accession>A0A3D8QZD7</accession>
<organism evidence="7 8">
    <name type="scientific">Aspergillus mulundensis</name>
    <dbReference type="NCBI Taxonomy" id="1810919"/>
    <lineage>
        <taxon>Eukaryota</taxon>
        <taxon>Fungi</taxon>
        <taxon>Dikarya</taxon>
        <taxon>Ascomycota</taxon>
        <taxon>Pezizomycotina</taxon>
        <taxon>Eurotiomycetes</taxon>
        <taxon>Eurotiomycetidae</taxon>
        <taxon>Eurotiales</taxon>
        <taxon>Aspergillaceae</taxon>
        <taxon>Aspergillus</taxon>
        <taxon>Aspergillus subgen. Nidulantes</taxon>
    </lineage>
</organism>